<feature type="domain" description="Dockerin" evidence="1">
    <location>
        <begin position="48"/>
        <end position="115"/>
    </location>
</feature>
<reference evidence="2 3" key="1">
    <citation type="submission" date="2019-10" db="EMBL/GenBank/DDBJ databases">
        <title>Description of Paenibacillus choica sp. nov.</title>
        <authorList>
            <person name="Carlier A."/>
            <person name="Qi S."/>
        </authorList>
    </citation>
    <scope>NUCLEOTIDE SEQUENCE [LARGE SCALE GENOMIC DNA]</scope>
    <source>
        <strain evidence="2 3">LMG 31460</strain>
    </source>
</reference>
<gene>
    <name evidence="2" type="ORF">GC102_34025</name>
</gene>
<name>A0ABX1ZFM8_9BACL</name>
<evidence type="ECO:0000313" key="2">
    <source>
        <dbReference type="EMBL" id="NOU90710.1"/>
    </source>
</evidence>
<organism evidence="2 3">
    <name type="scientific">Paenibacillus germinis</name>
    <dbReference type="NCBI Taxonomy" id="2654979"/>
    <lineage>
        <taxon>Bacteria</taxon>
        <taxon>Bacillati</taxon>
        <taxon>Bacillota</taxon>
        <taxon>Bacilli</taxon>
        <taxon>Bacillales</taxon>
        <taxon>Paenibacillaceae</taxon>
        <taxon>Paenibacillus</taxon>
    </lineage>
</organism>
<dbReference type="RefSeq" id="WP_171693475.1">
    <property type="nucleotide sequence ID" value="NZ_WHOC01000176.1"/>
</dbReference>
<dbReference type="Pfam" id="PF00404">
    <property type="entry name" value="Dockerin_1"/>
    <property type="match status" value="1"/>
</dbReference>
<keyword evidence="3" id="KW-1185">Reference proteome</keyword>
<dbReference type="CDD" id="cd14256">
    <property type="entry name" value="Dockerin_I"/>
    <property type="match status" value="1"/>
</dbReference>
<dbReference type="InterPro" id="IPR016134">
    <property type="entry name" value="Dockerin_dom"/>
</dbReference>
<dbReference type="InterPro" id="IPR036439">
    <property type="entry name" value="Dockerin_dom_sf"/>
</dbReference>
<proteinExistence type="predicted"/>
<dbReference type="PROSITE" id="PS51766">
    <property type="entry name" value="DOCKERIN"/>
    <property type="match status" value="1"/>
</dbReference>
<evidence type="ECO:0000259" key="1">
    <source>
        <dbReference type="PROSITE" id="PS51766"/>
    </source>
</evidence>
<dbReference type="SUPFAM" id="SSF63446">
    <property type="entry name" value="Type I dockerin domain"/>
    <property type="match status" value="1"/>
</dbReference>
<dbReference type="InterPro" id="IPR002105">
    <property type="entry name" value="Dockerin_1_rpt"/>
</dbReference>
<comment type="caution">
    <text evidence="2">The sequence shown here is derived from an EMBL/GenBank/DDBJ whole genome shotgun (WGS) entry which is preliminary data.</text>
</comment>
<dbReference type="EMBL" id="WHOC01000176">
    <property type="protein sequence ID" value="NOU90710.1"/>
    <property type="molecule type" value="Genomic_DNA"/>
</dbReference>
<dbReference type="Proteomes" id="UP000658690">
    <property type="component" value="Unassembled WGS sequence"/>
</dbReference>
<dbReference type="Gene3D" id="1.10.1330.10">
    <property type="entry name" value="Dockerin domain"/>
    <property type="match status" value="1"/>
</dbReference>
<protein>
    <recommendedName>
        <fullName evidence="1">Dockerin domain-containing protein</fullName>
    </recommendedName>
</protein>
<evidence type="ECO:0000313" key="3">
    <source>
        <dbReference type="Proteomes" id="UP000658690"/>
    </source>
</evidence>
<dbReference type="PROSITE" id="PS00018">
    <property type="entry name" value="EF_HAND_1"/>
    <property type="match status" value="2"/>
</dbReference>
<dbReference type="InterPro" id="IPR018247">
    <property type="entry name" value="EF_Hand_1_Ca_BS"/>
</dbReference>
<accession>A0ABX1ZFM8</accession>
<sequence>MLVLTFKAKQAAVTSTGTVSVTSAALAGGTGVEKQAAVSSVHVEVTVPQGTPGDINHDGKVSIGDLALAAVNYGKTSSDPNWQQIKAADTNGDNKIDIMDLAAIASKITNSGYPSGL</sequence>